<dbReference type="AlphaFoldDB" id="A0A427XFW2"/>
<feature type="region of interest" description="Disordered" evidence="1">
    <location>
        <begin position="542"/>
        <end position="565"/>
    </location>
</feature>
<feature type="compositionally biased region" description="Low complexity" evidence="1">
    <location>
        <begin position="419"/>
        <end position="430"/>
    </location>
</feature>
<name>A0A427XFW2_9TREE</name>
<dbReference type="SUPFAM" id="SSF52833">
    <property type="entry name" value="Thioredoxin-like"/>
    <property type="match status" value="1"/>
</dbReference>
<reference evidence="2 3" key="1">
    <citation type="submission" date="2018-11" db="EMBL/GenBank/DDBJ databases">
        <title>Genome sequence of Apiotrichum porosum DSM 27194.</title>
        <authorList>
            <person name="Aliyu H."/>
            <person name="Gorte O."/>
            <person name="Ochsenreither K."/>
        </authorList>
    </citation>
    <scope>NUCLEOTIDE SEQUENCE [LARGE SCALE GENOMIC DNA]</scope>
    <source>
        <strain evidence="2 3">DSM 27194</strain>
    </source>
</reference>
<dbReference type="RefSeq" id="XP_028472780.1">
    <property type="nucleotide sequence ID" value="XM_028618892.1"/>
</dbReference>
<dbReference type="PANTHER" id="PTHR28630">
    <property type="match status" value="1"/>
</dbReference>
<dbReference type="InterPro" id="IPR036249">
    <property type="entry name" value="Thioredoxin-like_sf"/>
</dbReference>
<accession>A0A427XFW2</accession>
<feature type="region of interest" description="Disordered" evidence="1">
    <location>
        <begin position="419"/>
        <end position="471"/>
    </location>
</feature>
<dbReference type="PANTHER" id="PTHR28630:SF3">
    <property type="entry name" value="PEROXIREDOXIN-LIKE 2C"/>
    <property type="match status" value="1"/>
</dbReference>
<dbReference type="Proteomes" id="UP000279236">
    <property type="component" value="Unassembled WGS sequence"/>
</dbReference>
<feature type="compositionally biased region" description="Polar residues" evidence="1">
    <location>
        <begin position="437"/>
        <end position="449"/>
    </location>
</feature>
<feature type="compositionally biased region" description="Low complexity" evidence="1">
    <location>
        <begin position="931"/>
        <end position="941"/>
    </location>
</feature>
<evidence type="ECO:0008006" key="4">
    <source>
        <dbReference type="Google" id="ProtNLM"/>
    </source>
</evidence>
<feature type="compositionally biased region" description="Polar residues" evidence="1">
    <location>
        <begin position="542"/>
        <end position="562"/>
    </location>
</feature>
<dbReference type="EMBL" id="RSCE01000015">
    <property type="protein sequence ID" value="RSH77633.1"/>
    <property type="molecule type" value="Genomic_DNA"/>
</dbReference>
<sequence length="990" mass="106978">MSIYSAGRNPTFGDGFGIPVAVSPVPSTSPSLPPPSISRSLSLKLALVQKEAGSSDGGQRDKRGSSKRVSYAPSLAPSLAGTFGGRECEQTPASPSITLDQFDDDHDGQTTPSVHPRSGVLLALDSKLGALSTDDIVYSGAPEIPQVTGLDCDHGTMGILWPATGQDDYHPAPHQDSHNAFFFPVHVNAQAIPDGGPRTPDFTASTEALHAERWSPASTGTATLATPDTPTIPTLLDAVAPPRSSLLFHVQPHYLDIPCGDHGSDTATDEDVATSDTITAAASANGRQVEAPLSAGQPRSNAMLASAIDELATDVAPVNIISPRELNEARHASPDDDLEGDQHCVAAWDEDMPRSNTPRVSRSGSVPLDVVRPASQPHTLELDRGVVIAAPIPVPAAVGIYRGSVEELQATSSTVSSAAASDASNQAPVAVSRVTPAPSTSAEQLSDQAPPTPPKTGLYAGKYGTRPAPPPPTVAPYVLPQGADMRLRESRLQHSFGHGVGSSRRSFSSLTSTPHHLVDASGSRALRSAVLPNHTARSSTFALSLSKDQQDGSTTPSLATSQRQRKLSNMFGLRKKQQQQPPADLPHSETYDRLGLFEDENYKPQRKTLLFPPEPEEDETFSVWRVPSQRRLWEAGLCFVHDDKGNAVCFGDLFPRWPEDVHVPEREGPEPRTVVFFIRHWWCGTCQDYTMESLSRLDSSLLAKNNVRVVVVGSGNWKIIAAYRHVLNCDHLEFYTDTVGKLWGLMGMTKSMPYKREKDRPMPEYNVHSLPKQIYKGMKNAFTQFPIAHPGDYTRLGGEFILAPNYTCDFAHRMTHSANHMEAVDVVRRAGVDHPATSLPSAPDAAALAAREELNRITREVHEWELARELELERMRRKRAARRGGSMALSKLSEYDTAHGDRDSDSGSDTETEAGTTGGRRPPELVATNPGDSISSSDGMSSEYCANDLEELHHPIVVRGAHRPFHEEGMVKEGKHDDAGVYAGSHIGVL</sequence>
<dbReference type="Pfam" id="PF13911">
    <property type="entry name" value="AhpC-TSA_2"/>
    <property type="match status" value="1"/>
</dbReference>
<comment type="caution">
    <text evidence="2">The sequence shown here is derived from an EMBL/GenBank/DDBJ whole genome shotgun (WGS) entry which is preliminary data.</text>
</comment>
<dbReference type="InterPro" id="IPR032801">
    <property type="entry name" value="PXL2A/B/C"/>
</dbReference>
<evidence type="ECO:0000256" key="1">
    <source>
        <dbReference type="SAM" id="MobiDB-lite"/>
    </source>
</evidence>
<dbReference type="OrthoDB" id="40334at2759"/>
<feature type="region of interest" description="Disordered" evidence="1">
    <location>
        <begin position="879"/>
        <end position="941"/>
    </location>
</feature>
<evidence type="ECO:0000313" key="2">
    <source>
        <dbReference type="EMBL" id="RSH77633.1"/>
    </source>
</evidence>
<feature type="region of interest" description="Disordered" evidence="1">
    <location>
        <begin position="49"/>
        <end position="117"/>
    </location>
</feature>
<evidence type="ECO:0000313" key="3">
    <source>
        <dbReference type="Proteomes" id="UP000279236"/>
    </source>
</evidence>
<organism evidence="2 3">
    <name type="scientific">Apiotrichum porosum</name>
    <dbReference type="NCBI Taxonomy" id="105984"/>
    <lineage>
        <taxon>Eukaryota</taxon>
        <taxon>Fungi</taxon>
        <taxon>Dikarya</taxon>
        <taxon>Basidiomycota</taxon>
        <taxon>Agaricomycotina</taxon>
        <taxon>Tremellomycetes</taxon>
        <taxon>Trichosporonales</taxon>
        <taxon>Trichosporonaceae</taxon>
        <taxon>Apiotrichum</taxon>
    </lineage>
</organism>
<gene>
    <name evidence="2" type="ORF">EHS24_003193</name>
</gene>
<keyword evidence="3" id="KW-1185">Reference proteome</keyword>
<protein>
    <recommendedName>
        <fullName evidence="4">Thioredoxin domain-containing protein</fullName>
    </recommendedName>
</protein>
<dbReference type="GeneID" id="39587736"/>
<feature type="compositionally biased region" description="Basic and acidic residues" evidence="1">
    <location>
        <begin position="893"/>
        <end position="905"/>
    </location>
</feature>
<proteinExistence type="predicted"/>